<accession>A0AAV7R8L0</accession>
<organism evidence="2 3">
    <name type="scientific">Pleurodeles waltl</name>
    <name type="common">Iberian ribbed newt</name>
    <dbReference type="NCBI Taxonomy" id="8319"/>
    <lineage>
        <taxon>Eukaryota</taxon>
        <taxon>Metazoa</taxon>
        <taxon>Chordata</taxon>
        <taxon>Craniata</taxon>
        <taxon>Vertebrata</taxon>
        <taxon>Euteleostomi</taxon>
        <taxon>Amphibia</taxon>
        <taxon>Batrachia</taxon>
        <taxon>Caudata</taxon>
        <taxon>Salamandroidea</taxon>
        <taxon>Salamandridae</taxon>
        <taxon>Pleurodelinae</taxon>
        <taxon>Pleurodeles</taxon>
    </lineage>
</organism>
<keyword evidence="3" id="KW-1185">Reference proteome</keyword>
<gene>
    <name evidence="2" type="ORF">NDU88_001953</name>
</gene>
<evidence type="ECO:0000256" key="1">
    <source>
        <dbReference type="SAM" id="MobiDB-lite"/>
    </source>
</evidence>
<evidence type="ECO:0000313" key="3">
    <source>
        <dbReference type="Proteomes" id="UP001066276"/>
    </source>
</evidence>
<dbReference type="Proteomes" id="UP001066276">
    <property type="component" value="Chromosome 5"/>
</dbReference>
<dbReference type="AlphaFoldDB" id="A0AAV7R8L0"/>
<sequence>MKRRPPAALAALFRRPALSLRPLRAPGDGRQKLGLPRRANLREKSNRDGVAKHGHGATQKSLSAVELDAFHSQNGPDLNTFEKAIVASILGDLGGPRQVPQLSALANTDVVQSGWVEIYTPLINIDGKK</sequence>
<comment type="caution">
    <text evidence="2">The sequence shown here is derived from an EMBL/GenBank/DDBJ whole genome shotgun (WGS) entry which is preliminary data.</text>
</comment>
<evidence type="ECO:0000313" key="2">
    <source>
        <dbReference type="EMBL" id="KAJ1149136.1"/>
    </source>
</evidence>
<name>A0AAV7R8L0_PLEWA</name>
<reference evidence="2" key="1">
    <citation type="journal article" date="2022" name="bioRxiv">
        <title>Sequencing and chromosome-scale assembly of the giantPleurodeles waltlgenome.</title>
        <authorList>
            <person name="Brown T."/>
            <person name="Elewa A."/>
            <person name="Iarovenko S."/>
            <person name="Subramanian E."/>
            <person name="Araus A.J."/>
            <person name="Petzold A."/>
            <person name="Susuki M."/>
            <person name="Suzuki K.-i.T."/>
            <person name="Hayashi T."/>
            <person name="Toyoda A."/>
            <person name="Oliveira C."/>
            <person name="Osipova E."/>
            <person name="Leigh N.D."/>
            <person name="Simon A."/>
            <person name="Yun M.H."/>
        </authorList>
    </citation>
    <scope>NUCLEOTIDE SEQUENCE</scope>
    <source>
        <strain evidence="2">20211129_DDA</strain>
        <tissue evidence="2">Liver</tissue>
    </source>
</reference>
<dbReference type="EMBL" id="JANPWB010000009">
    <property type="protein sequence ID" value="KAJ1149136.1"/>
    <property type="molecule type" value="Genomic_DNA"/>
</dbReference>
<feature type="compositionally biased region" description="Basic and acidic residues" evidence="1">
    <location>
        <begin position="40"/>
        <end position="51"/>
    </location>
</feature>
<proteinExistence type="predicted"/>
<protein>
    <submittedName>
        <fullName evidence="2">Uncharacterized protein</fullName>
    </submittedName>
</protein>
<feature type="region of interest" description="Disordered" evidence="1">
    <location>
        <begin position="23"/>
        <end position="58"/>
    </location>
</feature>